<feature type="transmembrane region" description="Helical" evidence="3">
    <location>
        <begin position="145"/>
        <end position="164"/>
    </location>
</feature>
<dbReference type="AlphaFoldDB" id="A0AAP7DD67"/>
<feature type="transmembrane region" description="Helical" evidence="3">
    <location>
        <begin position="84"/>
        <end position="105"/>
    </location>
</feature>
<dbReference type="Gene3D" id="3.40.1690.10">
    <property type="entry name" value="secretion proteins EscU"/>
    <property type="match status" value="1"/>
</dbReference>
<proteinExistence type="inferred from homology"/>
<accession>A0AAP7DD67</accession>
<dbReference type="SUPFAM" id="SSF160544">
    <property type="entry name" value="EscU C-terminal domain-like"/>
    <property type="match status" value="1"/>
</dbReference>
<dbReference type="GO" id="GO:0009306">
    <property type="term" value="P:protein secretion"/>
    <property type="evidence" value="ECO:0007669"/>
    <property type="project" value="InterPro"/>
</dbReference>
<dbReference type="PRINTS" id="PR00950">
    <property type="entry name" value="TYPE3IMSPROT"/>
</dbReference>
<sequence length="348" mass="40047">MSTEEKNEDASPYKLEQARKKGQVVKSVDFSAIGGVLVFLLALCFLFEFIGVKMQTVMKSILTNPSTILPENNTWMIGNLFSSYLMIIMPVMFLSIIVSVTFNLLQTRGLISFYPLKPDLKKLDPIKGFRKVFSRKTVFDLLKNTARLAAIICFSYYFFSFFVSGVHDDVEHSIQRVLTLSYDMILKTILLFLALMIPFLIVDFRFQSWSFLKEMRMSKKEVKDEYKNQEGDPEIKQKRKKRQKELSEKLSSLSSVSSADIIVTNPIHVAVALKFDQEKMIAPKVIAKGKGHMADRIKDIAQENKIIMKVNIPLARKIYKCVSINSEIPPEIYDEVATIYRWLYSLEK</sequence>
<name>A0AAP7DD67_9VIBR</name>
<gene>
    <name evidence="4" type="ORF">F0238_12630</name>
</gene>
<dbReference type="RefSeq" id="WP_171352804.1">
    <property type="nucleotide sequence ID" value="NZ_VTXP01000005.1"/>
</dbReference>
<protein>
    <submittedName>
        <fullName evidence="4">EscU/YscU/HrcU family type III secretion system export apparatus switch protein</fullName>
    </submittedName>
</protein>
<comment type="caution">
    <text evidence="4">The sequence shown here is derived from an EMBL/GenBank/DDBJ whole genome shotgun (WGS) entry which is preliminary data.</text>
</comment>
<feature type="region of interest" description="Disordered" evidence="2">
    <location>
        <begin position="222"/>
        <end position="241"/>
    </location>
</feature>
<evidence type="ECO:0000313" key="5">
    <source>
        <dbReference type="Proteomes" id="UP000576645"/>
    </source>
</evidence>
<keyword evidence="3" id="KW-0812">Transmembrane</keyword>
<evidence type="ECO:0000313" key="4">
    <source>
        <dbReference type="EMBL" id="NOJ23574.1"/>
    </source>
</evidence>
<dbReference type="PANTHER" id="PTHR30531:SF14">
    <property type="entry name" value="SURFACE PRESENTATION OF ANTIGENS PROTEIN SPAS"/>
    <property type="match status" value="1"/>
</dbReference>
<dbReference type="Gene3D" id="6.10.250.2080">
    <property type="match status" value="1"/>
</dbReference>
<dbReference type="PANTHER" id="PTHR30531">
    <property type="entry name" value="FLAGELLAR BIOSYNTHETIC PROTEIN FLHB"/>
    <property type="match status" value="1"/>
</dbReference>
<organism evidence="4 5">
    <name type="scientific">Vibrio coralliilyticus</name>
    <dbReference type="NCBI Taxonomy" id="190893"/>
    <lineage>
        <taxon>Bacteria</taxon>
        <taxon>Pseudomonadati</taxon>
        <taxon>Pseudomonadota</taxon>
        <taxon>Gammaproteobacteria</taxon>
        <taxon>Vibrionales</taxon>
        <taxon>Vibrionaceae</taxon>
        <taxon>Vibrio</taxon>
    </lineage>
</organism>
<feature type="transmembrane region" description="Helical" evidence="3">
    <location>
        <begin position="28"/>
        <end position="50"/>
    </location>
</feature>
<feature type="transmembrane region" description="Helical" evidence="3">
    <location>
        <begin position="184"/>
        <end position="206"/>
    </location>
</feature>
<comment type="similarity">
    <text evidence="1">Belongs to the type III secretion exporter family.</text>
</comment>
<keyword evidence="3" id="KW-0472">Membrane</keyword>
<dbReference type="Proteomes" id="UP000576645">
    <property type="component" value="Unassembled WGS sequence"/>
</dbReference>
<dbReference type="InterPro" id="IPR029025">
    <property type="entry name" value="T3SS_substrate_exporter_C"/>
</dbReference>
<feature type="compositionally biased region" description="Basic and acidic residues" evidence="2">
    <location>
        <begin position="222"/>
        <end position="236"/>
    </location>
</feature>
<reference evidence="4 5" key="1">
    <citation type="submission" date="2019-09" db="EMBL/GenBank/DDBJ databases">
        <title>Draft genome sequencing and comparative genomics of hatchery-associated Vibrios.</title>
        <authorList>
            <person name="Kehlet-Delgado H."/>
            <person name="Mueller R.S."/>
        </authorList>
    </citation>
    <scope>NUCLEOTIDE SEQUENCE [LARGE SCALE GENOMIC DNA]</scope>
    <source>
        <strain evidence="4 5">09-121-3</strain>
    </source>
</reference>
<dbReference type="Pfam" id="PF01312">
    <property type="entry name" value="Bac_export_2"/>
    <property type="match status" value="1"/>
</dbReference>
<dbReference type="EMBL" id="VTXP01000005">
    <property type="protein sequence ID" value="NOJ23574.1"/>
    <property type="molecule type" value="Genomic_DNA"/>
</dbReference>
<evidence type="ECO:0000256" key="2">
    <source>
        <dbReference type="SAM" id="MobiDB-lite"/>
    </source>
</evidence>
<keyword evidence="3" id="KW-1133">Transmembrane helix</keyword>
<evidence type="ECO:0000256" key="1">
    <source>
        <dbReference type="ARBA" id="ARBA00010690"/>
    </source>
</evidence>
<evidence type="ECO:0000256" key="3">
    <source>
        <dbReference type="SAM" id="Phobius"/>
    </source>
</evidence>
<dbReference type="InterPro" id="IPR006135">
    <property type="entry name" value="T3SS_substrate_exporter"/>
</dbReference>
<dbReference type="GO" id="GO:0005886">
    <property type="term" value="C:plasma membrane"/>
    <property type="evidence" value="ECO:0007669"/>
    <property type="project" value="TreeGrafter"/>
</dbReference>